<keyword evidence="5" id="KW-0472">Membrane</keyword>
<dbReference type="InterPro" id="IPR004090">
    <property type="entry name" value="Chemotax_Me-accpt_rcpt"/>
</dbReference>
<dbReference type="InterPro" id="IPR004089">
    <property type="entry name" value="MCPsignal_dom"/>
</dbReference>
<dbReference type="InterPro" id="IPR009875">
    <property type="entry name" value="PilZ_domain"/>
</dbReference>
<dbReference type="PANTHER" id="PTHR32089">
    <property type="entry name" value="METHYL-ACCEPTING CHEMOTAXIS PROTEIN MCPB"/>
    <property type="match status" value="1"/>
</dbReference>
<keyword evidence="5" id="KW-0812">Transmembrane</keyword>
<dbReference type="Gene3D" id="1.10.287.950">
    <property type="entry name" value="Methyl-accepting chemotaxis protein"/>
    <property type="match status" value="1"/>
</dbReference>
<dbReference type="SUPFAM" id="SSF58104">
    <property type="entry name" value="Methyl-accepting chemotaxis protein (MCP) signaling domain"/>
    <property type="match status" value="1"/>
</dbReference>
<feature type="domain" description="Methyl-accepting transducer" evidence="6">
    <location>
        <begin position="267"/>
        <end position="488"/>
    </location>
</feature>
<dbReference type="PANTHER" id="PTHR32089:SF112">
    <property type="entry name" value="LYSOZYME-LIKE PROTEIN-RELATED"/>
    <property type="match status" value="1"/>
</dbReference>
<evidence type="ECO:0000256" key="5">
    <source>
        <dbReference type="SAM" id="Phobius"/>
    </source>
</evidence>
<evidence type="ECO:0000313" key="8">
    <source>
        <dbReference type="Proteomes" id="UP001168540"/>
    </source>
</evidence>
<dbReference type="PROSITE" id="PS50111">
    <property type="entry name" value="CHEMOTAXIS_TRANSDUC_2"/>
    <property type="match status" value="1"/>
</dbReference>
<organism evidence="7 8">
    <name type="scientific">Crenobacter oryzisoli</name>
    <dbReference type="NCBI Taxonomy" id="3056844"/>
    <lineage>
        <taxon>Bacteria</taxon>
        <taxon>Pseudomonadati</taxon>
        <taxon>Pseudomonadota</taxon>
        <taxon>Betaproteobacteria</taxon>
        <taxon>Neisseriales</taxon>
        <taxon>Neisseriaceae</taxon>
        <taxon>Crenobacter</taxon>
    </lineage>
</organism>
<proteinExistence type="inferred from homology"/>
<evidence type="ECO:0000256" key="3">
    <source>
        <dbReference type="PROSITE-ProRule" id="PRU00284"/>
    </source>
</evidence>
<evidence type="ECO:0000313" key="7">
    <source>
        <dbReference type="EMBL" id="MDN0076796.1"/>
    </source>
</evidence>
<dbReference type="EMBL" id="JAUEDK010000043">
    <property type="protein sequence ID" value="MDN0076796.1"/>
    <property type="molecule type" value="Genomic_DNA"/>
</dbReference>
<feature type="transmembrane region" description="Helical" evidence="5">
    <location>
        <begin position="9"/>
        <end position="30"/>
    </location>
</feature>
<dbReference type="Pfam" id="PF07238">
    <property type="entry name" value="PilZ"/>
    <property type="match status" value="1"/>
</dbReference>
<feature type="transmembrane region" description="Helical" evidence="5">
    <location>
        <begin position="186"/>
        <end position="206"/>
    </location>
</feature>
<evidence type="ECO:0000256" key="2">
    <source>
        <dbReference type="ARBA" id="ARBA00029447"/>
    </source>
</evidence>
<comment type="caution">
    <text evidence="7">The sequence shown here is derived from an EMBL/GenBank/DDBJ whole genome shotgun (WGS) entry which is preliminary data.</text>
</comment>
<dbReference type="Gene3D" id="2.40.10.220">
    <property type="entry name" value="predicted glycosyltransferase like domains"/>
    <property type="match status" value="1"/>
</dbReference>
<gene>
    <name evidence="7" type="ORF">QU481_18245</name>
</gene>
<sequence>MRKLTVRQLMLIGTILVVLPLLIGNIVLWLSNASLHSAEAEQQKWVLATQTFKDARYNVVQIQQFLTDASAIGEGADDYRDAETNRVQAQDNLKKLEQLLPEKAAMLRQISAQVDQLHHIGHDMAEAYIHQGREAGNAIMKRPGSGFDDSTEAINKQLEQLAVELTQRTATANEAKQSQIDINSTLGTSFAAIAMALVLLINFVVYRRLTRILGGEPGYASEVVSRIAAGDLSQEVKNASSNPNSLLGAMRTMSGKLANYLRQIDQETKQVAQSSYQITDISKHIIDTSEQEQHHSAEVRLATADLTQTAEAVRSIAMKVSEHADQARSSAQQGMQTMRSNIEGMDRAVAEARDAEAKIVALGEANQKIQVITQTIAAITEQTNLLALNAAIEAARAGEHGRGFGVVAEEVRKLAHNASKATDEITAIIGNLNHLVQENTLAVRGIIERTSAGMEKAEQANQALSSIVQDIDNNVAAAHQISQVSLEQMDKLTNLRERLDILLNTLSDNALKVHTTGAISQDLYRVTEKLRDLMKQFSFEHGADVPLRANEKRQLPRVKKSLLVEVSEEGQPRDAITVDFSMKGLQMRVPVPLQAKQGDLLALRLRVPHDAIGTYSNQTPLDISGRVLWERPSELGKLYGVTFGPTSPQQQKQLQQCFDYYNQSSTFQ</sequence>
<comment type="similarity">
    <text evidence="2">Belongs to the methyl-accepting chemotaxis (MCP) protein family.</text>
</comment>
<protein>
    <submittedName>
        <fullName evidence="7">Methyl-accepting chemotaxis protein</fullName>
    </submittedName>
</protein>
<reference evidence="7" key="1">
    <citation type="submission" date="2023-06" db="EMBL/GenBank/DDBJ databases">
        <authorList>
            <person name="Zhang S."/>
        </authorList>
    </citation>
    <scope>NUCLEOTIDE SEQUENCE</scope>
    <source>
        <strain evidence="7">SG2303</strain>
    </source>
</reference>
<evidence type="ECO:0000256" key="4">
    <source>
        <dbReference type="SAM" id="Coils"/>
    </source>
</evidence>
<dbReference type="RefSeq" id="WP_289831445.1">
    <property type="nucleotide sequence ID" value="NZ_JAUEDK010000043.1"/>
</dbReference>
<accession>A0ABT7XSL7</accession>
<keyword evidence="1 3" id="KW-0807">Transducer</keyword>
<evidence type="ECO:0000256" key="1">
    <source>
        <dbReference type="ARBA" id="ARBA00023224"/>
    </source>
</evidence>
<name>A0ABT7XSL7_9NEIS</name>
<dbReference type="Pfam" id="PF00015">
    <property type="entry name" value="MCPsignal"/>
    <property type="match status" value="1"/>
</dbReference>
<keyword evidence="5" id="KW-1133">Transmembrane helix</keyword>
<dbReference type="Proteomes" id="UP001168540">
    <property type="component" value="Unassembled WGS sequence"/>
</dbReference>
<dbReference type="PRINTS" id="PR00260">
    <property type="entry name" value="CHEMTRNSDUCR"/>
</dbReference>
<keyword evidence="8" id="KW-1185">Reference proteome</keyword>
<feature type="coiled-coil region" evidence="4">
    <location>
        <begin position="454"/>
        <end position="509"/>
    </location>
</feature>
<keyword evidence="4" id="KW-0175">Coiled coil</keyword>
<dbReference type="SUPFAM" id="SSF141371">
    <property type="entry name" value="PilZ domain-like"/>
    <property type="match status" value="1"/>
</dbReference>
<evidence type="ECO:0000259" key="6">
    <source>
        <dbReference type="PROSITE" id="PS50111"/>
    </source>
</evidence>
<dbReference type="SMART" id="SM00283">
    <property type="entry name" value="MA"/>
    <property type="match status" value="1"/>
</dbReference>